<name>F4RB94_MELLP</name>
<dbReference type="AlphaFoldDB" id="F4RB94"/>
<dbReference type="Proteomes" id="UP000001072">
    <property type="component" value="Unassembled WGS sequence"/>
</dbReference>
<gene>
    <name evidence="1" type="ORF">MELLADRAFT_103374</name>
</gene>
<dbReference type="HOGENOM" id="CLU_2050136_0_0_1"/>
<accession>F4RB94</accession>
<keyword evidence="2" id="KW-1185">Reference proteome</keyword>
<dbReference type="InParanoid" id="F4RB94"/>
<dbReference type="VEuPathDB" id="FungiDB:MELLADRAFT_103374"/>
<dbReference type="GeneID" id="18921950"/>
<organism evidence="2">
    <name type="scientific">Melampsora larici-populina (strain 98AG31 / pathotype 3-4-7)</name>
    <name type="common">Poplar leaf rust fungus</name>
    <dbReference type="NCBI Taxonomy" id="747676"/>
    <lineage>
        <taxon>Eukaryota</taxon>
        <taxon>Fungi</taxon>
        <taxon>Dikarya</taxon>
        <taxon>Basidiomycota</taxon>
        <taxon>Pucciniomycotina</taxon>
        <taxon>Pucciniomycetes</taxon>
        <taxon>Pucciniales</taxon>
        <taxon>Melampsoraceae</taxon>
        <taxon>Melampsora</taxon>
    </lineage>
</organism>
<reference evidence="2" key="1">
    <citation type="journal article" date="2011" name="Proc. Natl. Acad. Sci. U.S.A.">
        <title>Obligate biotrophy features unraveled by the genomic analysis of rust fungi.</title>
        <authorList>
            <person name="Duplessis S."/>
            <person name="Cuomo C.A."/>
            <person name="Lin Y.-C."/>
            <person name="Aerts A."/>
            <person name="Tisserant E."/>
            <person name="Veneault-Fourrey C."/>
            <person name="Joly D.L."/>
            <person name="Hacquard S."/>
            <person name="Amselem J."/>
            <person name="Cantarel B.L."/>
            <person name="Chiu R."/>
            <person name="Coutinho P.M."/>
            <person name="Feau N."/>
            <person name="Field M."/>
            <person name="Frey P."/>
            <person name="Gelhaye E."/>
            <person name="Goldberg J."/>
            <person name="Grabherr M.G."/>
            <person name="Kodira C.D."/>
            <person name="Kohler A."/>
            <person name="Kuees U."/>
            <person name="Lindquist E.A."/>
            <person name="Lucas S.M."/>
            <person name="Mago R."/>
            <person name="Mauceli E."/>
            <person name="Morin E."/>
            <person name="Murat C."/>
            <person name="Pangilinan J.L."/>
            <person name="Park R."/>
            <person name="Pearson M."/>
            <person name="Quesneville H."/>
            <person name="Rouhier N."/>
            <person name="Sakthikumar S."/>
            <person name="Salamov A.A."/>
            <person name="Schmutz J."/>
            <person name="Selles B."/>
            <person name="Shapiro H."/>
            <person name="Tanguay P."/>
            <person name="Tuskan G.A."/>
            <person name="Henrissat B."/>
            <person name="Van de Peer Y."/>
            <person name="Rouze P."/>
            <person name="Ellis J.G."/>
            <person name="Dodds P.N."/>
            <person name="Schein J.E."/>
            <person name="Zhong S."/>
            <person name="Hamelin R.C."/>
            <person name="Grigoriev I.V."/>
            <person name="Szabo L.J."/>
            <person name="Martin F."/>
        </authorList>
    </citation>
    <scope>NUCLEOTIDE SEQUENCE [LARGE SCALE GENOMIC DNA]</scope>
    <source>
        <strain evidence="2">98AG31 / pathotype 3-4-7</strain>
    </source>
</reference>
<dbReference type="EMBL" id="GL883095">
    <property type="protein sequence ID" value="EGG10398.1"/>
    <property type="molecule type" value="Genomic_DNA"/>
</dbReference>
<evidence type="ECO:0000313" key="1">
    <source>
        <dbReference type="EMBL" id="EGG10398.1"/>
    </source>
</evidence>
<evidence type="ECO:0000313" key="2">
    <source>
        <dbReference type="Proteomes" id="UP000001072"/>
    </source>
</evidence>
<proteinExistence type="predicted"/>
<sequence>MVGSLNKPYLSNLTSFVAKMTILYTLLAYYNTAPSRSDSGPLIRYPTPDQKQTEKLSLNLVKMSLYTGRSLPYSHQLDNWLSQRMKNLKKSPTLPRAHGFVAALVPQCQREVWRMGKHNL</sequence>
<dbReference type="RefSeq" id="XP_007406699.1">
    <property type="nucleotide sequence ID" value="XM_007406637.1"/>
</dbReference>
<dbReference type="KEGG" id="mlr:MELLADRAFT_103374"/>
<protein>
    <submittedName>
        <fullName evidence="1">Uncharacterized protein</fullName>
    </submittedName>
</protein>